<sequence length="280" mass="31375">MMEILEHLILDCSSNIHLNLVKADLIPHLITHLNPLSLSFTDSQEIHSHLTSIISSSIWLATQYGLRNLQIKDWNEQQTIHDTVFHQVLIPSEPYLRHLCVNFRAMAERGQSSHFMQILGLSYPHEHCSRLPHIHPVNHRFFWPMLILWMNVDADEQKEVVGGMNACAKTSAASKESAVLVELRAAELAISQLTILKQALNPVVFLEADKSAGDADGDRRHDVPRALLGTLSFVVLNVDLHRSFPQYPSDLSTVHEISTHVWNVVGSGRQTICAGADVIA</sequence>
<organism evidence="1 2">
    <name type="scientific">Blattamonas nauphoetae</name>
    <dbReference type="NCBI Taxonomy" id="2049346"/>
    <lineage>
        <taxon>Eukaryota</taxon>
        <taxon>Metamonada</taxon>
        <taxon>Preaxostyla</taxon>
        <taxon>Oxymonadida</taxon>
        <taxon>Blattamonas</taxon>
    </lineage>
</organism>
<comment type="caution">
    <text evidence="1">The sequence shown here is derived from an EMBL/GenBank/DDBJ whole genome shotgun (WGS) entry which is preliminary data.</text>
</comment>
<gene>
    <name evidence="1" type="ORF">BLNAU_9866</name>
</gene>
<protein>
    <submittedName>
        <fullName evidence="1">Uncharacterized protein</fullName>
    </submittedName>
</protein>
<proteinExistence type="predicted"/>
<dbReference type="EMBL" id="JARBJD010000070">
    <property type="protein sequence ID" value="KAK2955137.1"/>
    <property type="molecule type" value="Genomic_DNA"/>
</dbReference>
<dbReference type="Proteomes" id="UP001281761">
    <property type="component" value="Unassembled WGS sequence"/>
</dbReference>
<evidence type="ECO:0000313" key="2">
    <source>
        <dbReference type="Proteomes" id="UP001281761"/>
    </source>
</evidence>
<name>A0ABQ9XUI4_9EUKA</name>
<keyword evidence="2" id="KW-1185">Reference proteome</keyword>
<evidence type="ECO:0000313" key="1">
    <source>
        <dbReference type="EMBL" id="KAK2955137.1"/>
    </source>
</evidence>
<accession>A0ABQ9XUI4</accession>
<reference evidence="1 2" key="1">
    <citation type="journal article" date="2022" name="bioRxiv">
        <title>Genomics of Preaxostyla Flagellates Illuminates Evolutionary Transitions and the Path Towards Mitochondrial Loss.</title>
        <authorList>
            <person name="Novak L.V.F."/>
            <person name="Treitli S.C."/>
            <person name="Pyrih J."/>
            <person name="Halakuc P."/>
            <person name="Pipaliya S.V."/>
            <person name="Vacek V."/>
            <person name="Brzon O."/>
            <person name="Soukal P."/>
            <person name="Eme L."/>
            <person name="Dacks J.B."/>
            <person name="Karnkowska A."/>
            <person name="Elias M."/>
            <person name="Hampl V."/>
        </authorList>
    </citation>
    <scope>NUCLEOTIDE SEQUENCE [LARGE SCALE GENOMIC DNA]</scope>
    <source>
        <strain evidence="1">NAU3</strain>
        <tissue evidence="1">Gut</tissue>
    </source>
</reference>